<dbReference type="InterPro" id="IPR043147">
    <property type="entry name" value="Penicillin_amidase_A-knob"/>
</dbReference>
<dbReference type="GO" id="GO:0017000">
    <property type="term" value="P:antibiotic biosynthetic process"/>
    <property type="evidence" value="ECO:0007669"/>
    <property type="project" value="InterPro"/>
</dbReference>
<dbReference type="InterPro" id="IPR029055">
    <property type="entry name" value="Ntn_hydrolases_N"/>
</dbReference>
<sequence length="205" mass="22550">YSANPATVVEACNVLDDWDGRFAVDSVGAHIFREFWSGCCGGVERWQVPFDAADPVDTPRQWSDDPALIEATRSALAAAVDLLVDAGIPMNRPWGEIQFIDKNGERIGIHGGPGSTMFSVITSDLVAGEGYSDIRHGNSYMQAITWDESDCPVAYAMLTYSQSTDPASDHYADATALYSDGGWIRMPFCEAQRDEQELRRESIEE</sequence>
<dbReference type="Pfam" id="PF01804">
    <property type="entry name" value="Penicil_amidase"/>
    <property type="match status" value="1"/>
</dbReference>
<dbReference type="RefSeq" id="WP_167855027.1">
    <property type="nucleotide sequence ID" value="NZ_SRLE01000051.1"/>
</dbReference>
<evidence type="ECO:0000313" key="2">
    <source>
        <dbReference type="EMBL" id="TGD70270.1"/>
    </source>
</evidence>
<dbReference type="EMBL" id="SRLE01000051">
    <property type="protein sequence ID" value="TGD70270.1"/>
    <property type="molecule type" value="Genomic_DNA"/>
</dbReference>
<protein>
    <submittedName>
        <fullName evidence="2">Penicillin acylase family protein</fullName>
    </submittedName>
</protein>
<dbReference type="Gene3D" id="1.10.1400.10">
    <property type="match status" value="1"/>
</dbReference>
<keyword evidence="3" id="KW-1185">Reference proteome</keyword>
<comment type="caution">
    <text evidence="2">The sequence shown here is derived from an EMBL/GenBank/DDBJ whole genome shotgun (WGS) entry which is preliminary data.</text>
</comment>
<evidence type="ECO:0000256" key="1">
    <source>
        <dbReference type="ARBA" id="ARBA00022729"/>
    </source>
</evidence>
<evidence type="ECO:0000313" key="3">
    <source>
        <dbReference type="Proteomes" id="UP000298050"/>
    </source>
</evidence>
<dbReference type="Gene3D" id="3.60.20.10">
    <property type="entry name" value="Glutamine Phosphoribosylpyrophosphate, subunit 1, domain 1"/>
    <property type="match status" value="1"/>
</dbReference>
<dbReference type="SUPFAM" id="SSF56235">
    <property type="entry name" value="N-terminal nucleophile aminohydrolases (Ntn hydrolases)"/>
    <property type="match status" value="1"/>
</dbReference>
<dbReference type="PANTHER" id="PTHR34218">
    <property type="entry name" value="PEPTIDASE S45 PENICILLIN AMIDASE"/>
    <property type="match status" value="1"/>
</dbReference>
<dbReference type="InterPro" id="IPR002692">
    <property type="entry name" value="S45"/>
</dbReference>
<dbReference type="AlphaFoldDB" id="A0A4Z0LSH6"/>
<dbReference type="GO" id="GO:0016787">
    <property type="term" value="F:hydrolase activity"/>
    <property type="evidence" value="ECO:0007669"/>
    <property type="project" value="InterPro"/>
</dbReference>
<organism evidence="2 3">
    <name type="scientific">Mangrovimicrobium sediminis</name>
    <dbReference type="NCBI Taxonomy" id="2562682"/>
    <lineage>
        <taxon>Bacteria</taxon>
        <taxon>Pseudomonadati</taxon>
        <taxon>Pseudomonadota</taxon>
        <taxon>Gammaproteobacteria</taxon>
        <taxon>Cellvibrionales</taxon>
        <taxon>Halieaceae</taxon>
        <taxon>Mangrovimicrobium</taxon>
    </lineage>
</organism>
<keyword evidence="1" id="KW-0732">Signal</keyword>
<dbReference type="Proteomes" id="UP000298050">
    <property type="component" value="Unassembled WGS sequence"/>
</dbReference>
<dbReference type="PANTHER" id="PTHR34218:SF3">
    <property type="entry name" value="ACYL-HOMOSERINE LACTONE ACYLASE PVDQ"/>
    <property type="match status" value="1"/>
</dbReference>
<proteinExistence type="predicted"/>
<reference evidence="2 3" key="1">
    <citation type="submission" date="2019-04" db="EMBL/GenBank/DDBJ databases">
        <title>Taxonomy of novel Haliea sp. from mangrove soil of West Coast of India.</title>
        <authorList>
            <person name="Verma A."/>
            <person name="Kumar P."/>
            <person name="Krishnamurthi S."/>
        </authorList>
    </citation>
    <scope>NUCLEOTIDE SEQUENCE [LARGE SCALE GENOMIC DNA]</scope>
    <source>
        <strain evidence="2 3">SAOS-164</strain>
    </source>
</reference>
<feature type="non-terminal residue" evidence="2">
    <location>
        <position position="1"/>
    </location>
</feature>
<accession>A0A4Z0LSH6</accession>
<gene>
    <name evidence="2" type="ORF">E4634_21230</name>
</gene>
<name>A0A4Z0LSH6_9GAMM</name>